<proteinExistence type="predicted"/>
<dbReference type="PANTHER" id="PTHR43581">
    <property type="entry name" value="ATP/GTP PHOSPHATASE"/>
    <property type="match status" value="1"/>
</dbReference>
<evidence type="ECO:0000259" key="1">
    <source>
        <dbReference type="Pfam" id="PF13304"/>
    </source>
</evidence>
<dbReference type="Pfam" id="PF13304">
    <property type="entry name" value="AAA_21"/>
    <property type="match status" value="1"/>
</dbReference>
<keyword evidence="3" id="KW-1185">Reference proteome</keyword>
<sequence>MSYSNLLNIPNEILQSPTSEDDINILIGENGSGKSTMLNDIADISRIRGNTVIAIANTIHDKFKVRGPNYHSLKASSGRQMVKKTLKSALLMLSADDNRRYNVISETLRYVNFDDTIGLRLELQTNNWKELIHKSSLIAPPLKEEMTYILDRFERDRRILIDRGNSDNIIPVSLSKSNFYDLRENALLGVLRFEKELRNLKVIKEVEIFLRRLGRYIPVNSGSSGELTLITSMVYLMTVMKSGAVLLVDEPENSLHPKWQAEYVKMITNLIYLYRPKIVIATHSPLLISSAEIATSNIKIFKGTQGSFTRMDNTVFNMEKAYIDYFDVTTPENRYLSEDIAKKMNQLAEGEIDFSEFQHIIGDLSSNSIDDNQKVVLNNVIELGRKIADNR</sequence>
<evidence type="ECO:0000313" key="3">
    <source>
        <dbReference type="Proteomes" id="UP001258315"/>
    </source>
</evidence>
<dbReference type="InterPro" id="IPR003959">
    <property type="entry name" value="ATPase_AAA_core"/>
</dbReference>
<comment type="caution">
    <text evidence="2">The sequence shown here is derived from an EMBL/GenBank/DDBJ whole genome shotgun (WGS) entry which is preliminary data.</text>
</comment>
<feature type="domain" description="ATPase AAA-type core" evidence="1">
    <location>
        <begin position="23"/>
        <end position="289"/>
    </location>
</feature>
<dbReference type="InterPro" id="IPR051396">
    <property type="entry name" value="Bact_Antivir_Def_Nuclease"/>
</dbReference>
<gene>
    <name evidence="2" type="ORF">QE417_000290</name>
</gene>
<dbReference type="PANTHER" id="PTHR43581:SF2">
    <property type="entry name" value="EXCINUCLEASE ATPASE SUBUNIT"/>
    <property type="match status" value="1"/>
</dbReference>
<accession>A0ABU3GN59</accession>
<dbReference type="InterPro" id="IPR027417">
    <property type="entry name" value="P-loop_NTPase"/>
</dbReference>
<dbReference type="Proteomes" id="UP001258315">
    <property type="component" value="Unassembled WGS sequence"/>
</dbReference>
<dbReference type="EMBL" id="JAVLVU010000001">
    <property type="protein sequence ID" value="MDT3401218.1"/>
    <property type="molecule type" value="Genomic_DNA"/>
</dbReference>
<organism evidence="2 3">
    <name type="scientific">Mucilaginibacter terrae</name>
    <dbReference type="NCBI Taxonomy" id="1955052"/>
    <lineage>
        <taxon>Bacteria</taxon>
        <taxon>Pseudomonadati</taxon>
        <taxon>Bacteroidota</taxon>
        <taxon>Sphingobacteriia</taxon>
        <taxon>Sphingobacteriales</taxon>
        <taxon>Sphingobacteriaceae</taxon>
        <taxon>Mucilaginibacter</taxon>
    </lineage>
</organism>
<name>A0ABU3GN59_9SPHI</name>
<protein>
    <submittedName>
        <fullName evidence="2">ATPase</fullName>
    </submittedName>
</protein>
<dbReference type="RefSeq" id="WP_311947080.1">
    <property type="nucleotide sequence ID" value="NZ_JAVLVU010000001.1"/>
</dbReference>
<evidence type="ECO:0000313" key="2">
    <source>
        <dbReference type="EMBL" id="MDT3401218.1"/>
    </source>
</evidence>
<reference evidence="3" key="1">
    <citation type="submission" date="2023-07" db="EMBL/GenBank/DDBJ databases">
        <title>Functional and genomic diversity of the sorghum phyllosphere microbiome.</title>
        <authorList>
            <person name="Shade A."/>
        </authorList>
    </citation>
    <scope>NUCLEOTIDE SEQUENCE [LARGE SCALE GENOMIC DNA]</scope>
    <source>
        <strain evidence="3">SORGH_AS_0422</strain>
    </source>
</reference>
<dbReference type="SUPFAM" id="SSF52540">
    <property type="entry name" value="P-loop containing nucleoside triphosphate hydrolases"/>
    <property type="match status" value="1"/>
</dbReference>
<dbReference type="Gene3D" id="3.40.50.300">
    <property type="entry name" value="P-loop containing nucleotide triphosphate hydrolases"/>
    <property type="match status" value="1"/>
</dbReference>